<gene>
    <name evidence="2" type="ORF">N7456_000290</name>
</gene>
<feature type="compositionally biased region" description="Pro residues" evidence="1">
    <location>
        <begin position="166"/>
        <end position="177"/>
    </location>
</feature>
<dbReference type="Proteomes" id="UP001149165">
    <property type="component" value="Unassembled WGS sequence"/>
</dbReference>
<feature type="compositionally biased region" description="Low complexity" evidence="1">
    <location>
        <begin position="332"/>
        <end position="342"/>
    </location>
</feature>
<feature type="region of interest" description="Disordered" evidence="1">
    <location>
        <begin position="84"/>
        <end position="114"/>
    </location>
</feature>
<feature type="region of interest" description="Disordered" evidence="1">
    <location>
        <begin position="296"/>
        <end position="395"/>
    </location>
</feature>
<feature type="compositionally biased region" description="Low complexity" evidence="1">
    <location>
        <begin position="98"/>
        <end position="108"/>
    </location>
</feature>
<evidence type="ECO:0000313" key="3">
    <source>
        <dbReference type="Proteomes" id="UP001149165"/>
    </source>
</evidence>
<feature type="compositionally biased region" description="Basic and acidic residues" evidence="1">
    <location>
        <begin position="190"/>
        <end position="207"/>
    </location>
</feature>
<feature type="region of interest" description="Disordered" evidence="1">
    <location>
        <begin position="165"/>
        <end position="221"/>
    </location>
</feature>
<evidence type="ECO:0000313" key="2">
    <source>
        <dbReference type="EMBL" id="KAJ5115942.1"/>
    </source>
</evidence>
<dbReference type="AlphaFoldDB" id="A0A9W9GC85"/>
<reference evidence="2" key="2">
    <citation type="journal article" date="2023" name="IMA Fungus">
        <title>Comparative genomic study of the Penicillium genus elucidates a diverse pangenome and 15 lateral gene transfer events.</title>
        <authorList>
            <person name="Petersen C."/>
            <person name="Sorensen T."/>
            <person name="Nielsen M.R."/>
            <person name="Sondergaard T.E."/>
            <person name="Sorensen J.L."/>
            <person name="Fitzpatrick D.A."/>
            <person name="Frisvad J.C."/>
            <person name="Nielsen K.L."/>
        </authorList>
    </citation>
    <scope>NUCLEOTIDE SEQUENCE</scope>
    <source>
        <strain evidence="2">IBT 30069</strain>
    </source>
</reference>
<comment type="caution">
    <text evidence="2">The sequence shown here is derived from an EMBL/GenBank/DDBJ whole genome shotgun (WGS) entry which is preliminary data.</text>
</comment>
<sequence>MQYQPVCSLPFGHAQPRPRFCVFRPGGVLTPLIPVDELPSWLQVCNWSPDMFTGLQPVSLSFIPREGEYDVICHHCSSSVDSLHQSISERNDDPQSPPSSASQPKSCPGAFFNPVPPGEGGSSVVKIPMGFQFPMLGQPPFSAALQNPSPLLGAYGVNSPIMAPQIPSPSSAPPKSPNIPRFSSSSSENHSPELRESLEQAPAKRPDTPATSVHSVLSSKSQKESAEFFSGNIVVDVVADMASETGEATGGLMSLSNNERDIQIAASIAKTLCSVDETSTASVISLTAAVERLRERMRPKFPTGQKLSNKDMQHGLKPVDPPPLPKFRSRSKSLASSSNGRKVPSPAHRRAKFRRPRRADKMSPKRSPSNHSNVSKRSATKPEQPNSNTKRRHRRELLAQRLVHGKREMDPKSRYWHIMMIPNWRVTDSRS</sequence>
<keyword evidence="3" id="KW-1185">Reference proteome</keyword>
<reference evidence="2" key="1">
    <citation type="submission" date="2022-11" db="EMBL/GenBank/DDBJ databases">
        <authorList>
            <person name="Petersen C."/>
        </authorList>
    </citation>
    <scope>NUCLEOTIDE SEQUENCE</scope>
    <source>
        <strain evidence="2">IBT 30069</strain>
    </source>
</reference>
<feature type="compositionally biased region" description="Polar residues" evidence="1">
    <location>
        <begin position="366"/>
        <end position="388"/>
    </location>
</feature>
<feature type="compositionally biased region" description="Low complexity" evidence="1">
    <location>
        <begin position="178"/>
        <end position="187"/>
    </location>
</feature>
<organism evidence="2 3">
    <name type="scientific">Penicillium angulare</name>
    <dbReference type="NCBI Taxonomy" id="116970"/>
    <lineage>
        <taxon>Eukaryota</taxon>
        <taxon>Fungi</taxon>
        <taxon>Dikarya</taxon>
        <taxon>Ascomycota</taxon>
        <taxon>Pezizomycotina</taxon>
        <taxon>Eurotiomycetes</taxon>
        <taxon>Eurotiomycetidae</taxon>
        <taxon>Eurotiales</taxon>
        <taxon>Aspergillaceae</taxon>
        <taxon>Penicillium</taxon>
    </lineage>
</organism>
<feature type="compositionally biased region" description="Basic residues" evidence="1">
    <location>
        <begin position="347"/>
        <end position="358"/>
    </location>
</feature>
<proteinExistence type="predicted"/>
<name>A0A9W9GC85_9EURO</name>
<evidence type="ECO:0000256" key="1">
    <source>
        <dbReference type="SAM" id="MobiDB-lite"/>
    </source>
</evidence>
<accession>A0A9W9GC85</accession>
<dbReference type="EMBL" id="JAPQKH010000001">
    <property type="protein sequence ID" value="KAJ5115942.1"/>
    <property type="molecule type" value="Genomic_DNA"/>
</dbReference>
<protein>
    <submittedName>
        <fullName evidence="2">Uncharacterized protein</fullName>
    </submittedName>
</protein>
<feature type="compositionally biased region" description="Polar residues" evidence="1">
    <location>
        <begin position="209"/>
        <end position="220"/>
    </location>
</feature>
<dbReference type="OrthoDB" id="4185910at2759"/>